<evidence type="ECO:0000256" key="1">
    <source>
        <dbReference type="SAM" id="Phobius"/>
    </source>
</evidence>
<feature type="transmembrane region" description="Helical" evidence="1">
    <location>
        <begin position="113"/>
        <end position="132"/>
    </location>
</feature>
<dbReference type="EMBL" id="JAFJZZ010000003">
    <property type="protein sequence ID" value="MBN7773518.1"/>
    <property type="molecule type" value="Genomic_DNA"/>
</dbReference>
<evidence type="ECO:0000313" key="2">
    <source>
        <dbReference type="EMBL" id="MBN7773518.1"/>
    </source>
</evidence>
<dbReference type="Pfam" id="PF11188">
    <property type="entry name" value="DUF2975"/>
    <property type="match status" value="1"/>
</dbReference>
<organism evidence="2 3">
    <name type="scientific">Clostridium aminobutyricum</name>
    <dbReference type="NCBI Taxonomy" id="33953"/>
    <lineage>
        <taxon>Bacteria</taxon>
        <taxon>Bacillati</taxon>
        <taxon>Bacillota</taxon>
        <taxon>Clostridia</taxon>
        <taxon>Eubacteriales</taxon>
        <taxon>Clostridiaceae</taxon>
        <taxon>Clostridium</taxon>
    </lineage>
</organism>
<proteinExistence type="predicted"/>
<name>A0A939IJE2_CLOAM</name>
<feature type="transmembrane region" description="Helical" evidence="1">
    <location>
        <begin position="12"/>
        <end position="32"/>
    </location>
</feature>
<keyword evidence="1" id="KW-1133">Transmembrane helix</keyword>
<feature type="transmembrane region" description="Helical" evidence="1">
    <location>
        <begin position="52"/>
        <end position="70"/>
    </location>
</feature>
<evidence type="ECO:0000313" key="3">
    <source>
        <dbReference type="Proteomes" id="UP000664545"/>
    </source>
</evidence>
<dbReference type="Proteomes" id="UP000664545">
    <property type="component" value="Unassembled WGS sequence"/>
</dbReference>
<feature type="transmembrane region" description="Helical" evidence="1">
    <location>
        <begin position="90"/>
        <end position="107"/>
    </location>
</feature>
<keyword evidence="1" id="KW-0812">Transmembrane</keyword>
<keyword evidence="3" id="KW-1185">Reference proteome</keyword>
<dbReference type="AlphaFoldDB" id="A0A939IJE2"/>
<sequence length="150" mass="17129">MWNSNKSLQLSRICTKLVMVLVVVCAILLPYLIDIYRVYSSYYTEDTTVKPFMAILYSCCVPALIALFSLDRLLTNISREQVFTGRNVGYLRRISWCCFAVAGMVAVAGYYYYVFFFGAIMAAFMGLILRVVKNVIEQAMLIKAENDYTI</sequence>
<keyword evidence="1" id="KW-0472">Membrane</keyword>
<comment type="caution">
    <text evidence="2">The sequence shown here is derived from an EMBL/GenBank/DDBJ whole genome shotgun (WGS) entry which is preliminary data.</text>
</comment>
<dbReference type="RefSeq" id="WP_206582351.1">
    <property type="nucleotide sequence ID" value="NZ_JAFJZZ010000003.1"/>
</dbReference>
<reference evidence="2" key="1">
    <citation type="submission" date="2021-02" db="EMBL/GenBank/DDBJ databases">
        <title>Abyssanaerobacter marinus gen.nov., sp., nov, anaerobic bacterium isolated from the Onnuri vent field of Indian Ocean and suggestion of Mogibacteriaceae fam. nov., and proposal of reclassification of ambiguous this family's genus member.</title>
        <authorList>
            <person name="Kim Y.J."/>
            <person name="Yang J.-A."/>
        </authorList>
    </citation>
    <scope>NUCLEOTIDE SEQUENCE</scope>
    <source>
        <strain evidence="2">DSM 2634</strain>
    </source>
</reference>
<protein>
    <submittedName>
        <fullName evidence="2">DUF2975 domain-containing protein</fullName>
    </submittedName>
</protein>
<gene>
    <name evidence="2" type="ORF">JYB65_09095</name>
</gene>
<dbReference type="InterPro" id="IPR021354">
    <property type="entry name" value="DUF2975"/>
</dbReference>
<accession>A0A939IJE2</accession>